<proteinExistence type="predicted"/>
<dbReference type="AlphaFoldDB" id="A0A7V8VDE8"/>
<dbReference type="GO" id="GO:0016491">
    <property type="term" value="F:oxidoreductase activity"/>
    <property type="evidence" value="ECO:0007669"/>
    <property type="project" value="InterPro"/>
</dbReference>
<name>A0A7V8VDE8_9BACT</name>
<organism evidence="2 3">
    <name type="scientific">Thermogemmata fonticola</name>
    <dbReference type="NCBI Taxonomy" id="2755323"/>
    <lineage>
        <taxon>Bacteria</taxon>
        <taxon>Pseudomonadati</taxon>
        <taxon>Planctomycetota</taxon>
        <taxon>Planctomycetia</taxon>
        <taxon>Gemmatales</taxon>
        <taxon>Gemmataceae</taxon>
        <taxon>Thermogemmata</taxon>
    </lineage>
</organism>
<gene>
    <name evidence="2" type="ORF">H0921_07530</name>
</gene>
<dbReference type="EMBL" id="JACEFB010000004">
    <property type="protein sequence ID" value="MBA2226010.1"/>
    <property type="molecule type" value="Genomic_DNA"/>
</dbReference>
<feature type="region of interest" description="Disordered" evidence="1">
    <location>
        <begin position="1"/>
        <end position="41"/>
    </location>
</feature>
<keyword evidence="3" id="KW-1185">Reference proteome</keyword>
<comment type="caution">
    <text evidence="2">The sequence shown here is derived from an EMBL/GenBank/DDBJ whole genome shotgun (WGS) entry which is preliminary data.</text>
</comment>
<evidence type="ECO:0000313" key="3">
    <source>
        <dbReference type="Proteomes" id="UP000542342"/>
    </source>
</evidence>
<dbReference type="Proteomes" id="UP000542342">
    <property type="component" value="Unassembled WGS sequence"/>
</dbReference>
<dbReference type="Gene3D" id="1.10.620.20">
    <property type="entry name" value="Ribonucleotide Reductase, subunit A"/>
    <property type="match status" value="1"/>
</dbReference>
<evidence type="ECO:0008006" key="4">
    <source>
        <dbReference type="Google" id="ProtNLM"/>
    </source>
</evidence>
<dbReference type="InterPro" id="IPR012348">
    <property type="entry name" value="RNR-like"/>
</dbReference>
<evidence type="ECO:0000313" key="2">
    <source>
        <dbReference type="EMBL" id="MBA2226010.1"/>
    </source>
</evidence>
<evidence type="ECO:0000256" key="1">
    <source>
        <dbReference type="SAM" id="MobiDB-lite"/>
    </source>
</evidence>
<accession>A0A7V8VDE8</accession>
<feature type="compositionally biased region" description="Pro residues" evidence="1">
    <location>
        <begin position="1"/>
        <end position="23"/>
    </location>
</feature>
<protein>
    <recommendedName>
        <fullName evidence="4">YHS domain-containing protein</fullName>
    </recommendedName>
</protein>
<sequence length="149" mass="16888">MAQTPPPQKPTPPAPPSEPPQSPPQKYCPVMTSEEVDPETSPRVMYEGVPIYLCCDQCVSKFRRDPAAYLDSEIVPALRGKKLPPRGLEQVYCPVLRDRKVSAKDPFTIYQGVKVYFYNDLARQRFEKEPQRYADPAILPQLKKAKPPS</sequence>
<reference evidence="2 3" key="1">
    <citation type="submission" date="2020-07" db="EMBL/GenBank/DDBJ databases">
        <title>Thermogemmata thermophila gen. nov., sp. nov., a novel moderate thermophilic planctomycete from a Kamchatka hot spring.</title>
        <authorList>
            <person name="Elcheninov A.G."/>
            <person name="Podosokorskaya O.A."/>
            <person name="Kovaleva O.L."/>
            <person name="Novikov A."/>
            <person name="Bonch-Osmolovskaya E.A."/>
            <person name="Toshchakov S.V."/>
            <person name="Kublanov I.V."/>
        </authorList>
    </citation>
    <scope>NUCLEOTIDE SEQUENCE [LARGE SCALE GENOMIC DNA]</scope>
    <source>
        <strain evidence="2 3">2918</strain>
    </source>
</reference>